<evidence type="ECO:0000313" key="2">
    <source>
        <dbReference type="Proteomes" id="UP000031575"/>
    </source>
</evidence>
<keyword evidence="2" id="KW-1185">Reference proteome</keyword>
<evidence type="ECO:0000313" key="1">
    <source>
        <dbReference type="EMBL" id="KIH90539.1"/>
    </source>
</evidence>
<dbReference type="GeneID" id="63674289"/>
<dbReference type="RefSeq" id="XP_040618549.1">
    <property type="nucleotide sequence ID" value="XM_040759368.1"/>
</dbReference>
<sequence length="125" mass="14524">MPVYPGDRVYRRVGSGTTDNPMIMWLVPPPRSESRTQGNETVARDLGRLGFTHIWIRSVVTRRGHRYRQTVRTDSHITVFCGMSGTADFQGDVYVFVSHNGRWRIMHDNERRSRNGRGVELYQFP</sequence>
<proteinExistence type="predicted"/>
<dbReference type="OrthoDB" id="4510787at2759"/>
<protein>
    <submittedName>
        <fullName evidence="1">Uncharacterized protein</fullName>
    </submittedName>
</protein>
<comment type="caution">
    <text evidence="1">The sequence shown here is derived from an EMBL/GenBank/DDBJ whole genome shotgun (WGS) entry which is preliminary data.</text>
</comment>
<reference evidence="1 2" key="1">
    <citation type="journal article" date="2014" name="BMC Genomics">
        <title>Comparative genomics of the major fungal agents of human and animal Sporotrichosis: Sporothrix schenckii and Sporothrix brasiliensis.</title>
        <authorList>
            <person name="Teixeira M.M."/>
            <person name="de Almeida L.G."/>
            <person name="Kubitschek-Barreira P."/>
            <person name="Alves F.L."/>
            <person name="Kioshima E.S."/>
            <person name="Abadio A.K."/>
            <person name="Fernandes L."/>
            <person name="Derengowski L.S."/>
            <person name="Ferreira K.S."/>
            <person name="Souza R.C."/>
            <person name="Ruiz J.C."/>
            <person name="de Andrade N.C."/>
            <person name="Paes H.C."/>
            <person name="Nicola A.M."/>
            <person name="Albuquerque P."/>
            <person name="Gerber A.L."/>
            <person name="Martins V.P."/>
            <person name="Peconick L.D."/>
            <person name="Neto A.V."/>
            <person name="Chaucanez C.B."/>
            <person name="Silva P.A."/>
            <person name="Cunha O.L."/>
            <person name="de Oliveira F.F."/>
            <person name="dos Santos T.C."/>
            <person name="Barros A.L."/>
            <person name="Soares M.A."/>
            <person name="de Oliveira L.M."/>
            <person name="Marini M.M."/>
            <person name="Villalobos-Duno H."/>
            <person name="Cunha M.M."/>
            <person name="de Hoog S."/>
            <person name="da Silveira J.F."/>
            <person name="Henrissat B."/>
            <person name="Nino-Vega G.A."/>
            <person name="Cisalpino P.S."/>
            <person name="Mora-Montes H.M."/>
            <person name="Almeida S.R."/>
            <person name="Stajich J.E."/>
            <person name="Lopes-Bezerra L.M."/>
            <person name="Vasconcelos A.T."/>
            <person name="Felipe M.S."/>
        </authorList>
    </citation>
    <scope>NUCLEOTIDE SEQUENCE [LARGE SCALE GENOMIC DNA]</scope>
    <source>
        <strain evidence="1 2">5110</strain>
    </source>
</reference>
<name>A0A0C2EVD0_9PEZI</name>
<accession>A0A0C2EVD0</accession>
<dbReference type="EMBL" id="AWTV01000008">
    <property type="protein sequence ID" value="KIH90539.1"/>
    <property type="molecule type" value="Genomic_DNA"/>
</dbReference>
<dbReference type="AlphaFoldDB" id="A0A0C2EVD0"/>
<dbReference type="Proteomes" id="UP000031575">
    <property type="component" value="Unassembled WGS sequence"/>
</dbReference>
<dbReference type="VEuPathDB" id="FungiDB:SPBR_01049"/>
<gene>
    <name evidence="1" type="ORF">SPBR_01049</name>
</gene>
<dbReference type="HOGENOM" id="CLU_1994083_0_0_1"/>
<organism evidence="1 2">
    <name type="scientific">Sporothrix brasiliensis 5110</name>
    <dbReference type="NCBI Taxonomy" id="1398154"/>
    <lineage>
        <taxon>Eukaryota</taxon>
        <taxon>Fungi</taxon>
        <taxon>Dikarya</taxon>
        <taxon>Ascomycota</taxon>
        <taxon>Pezizomycotina</taxon>
        <taxon>Sordariomycetes</taxon>
        <taxon>Sordariomycetidae</taxon>
        <taxon>Ophiostomatales</taxon>
        <taxon>Ophiostomataceae</taxon>
        <taxon>Sporothrix</taxon>
    </lineage>
</organism>